<dbReference type="GO" id="GO:0004252">
    <property type="term" value="F:serine-type endopeptidase activity"/>
    <property type="evidence" value="ECO:0007669"/>
    <property type="project" value="InterPro"/>
</dbReference>
<keyword evidence="9" id="KW-0645">Protease</keyword>
<keyword evidence="3 7" id="KW-0812">Transmembrane</keyword>
<keyword evidence="10" id="KW-1185">Reference proteome</keyword>
<dbReference type="PANTHER" id="PTHR43731:SF14">
    <property type="entry name" value="PRESENILIN-ASSOCIATED RHOMBOID-LIKE PROTEIN, MITOCHONDRIAL"/>
    <property type="match status" value="1"/>
</dbReference>
<feature type="transmembrane region" description="Helical" evidence="7">
    <location>
        <begin position="94"/>
        <end position="116"/>
    </location>
</feature>
<reference evidence="9 10" key="2">
    <citation type="submission" date="2019-01" db="EMBL/GenBank/DDBJ databases">
        <authorList>
            <person name="Li Y."/>
        </authorList>
    </citation>
    <scope>NUCLEOTIDE SEQUENCE [LARGE SCALE GENOMIC DNA]</scope>
    <source>
        <strain evidence="9 10">2D-5</strain>
    </source>
</reference>
<comment type="caution">
    <text evidence="9">The sequence shown here is derived from an EMBL/GenBank/DDBJ whole genome shotgun (WGS) entry which is preliminary data.</text>
</comment>
<dbReference type="Gene3D" id="1.20.1540.10">
    <property type="entry name" value="Rhomboid-like"/>
    <property type="match status" value="1"/>
</dbReference>
<accession>A0A443IQ16</accession>
<dbReference type="PANTHER" id="PTHR43731">
    <property type="entry name" value="RHOMBOID PROTEASE"/>
    <property type="match status" value="1"/>
</dbReference>
<evidence type="ECO:0000256" key="2">
    <source>
        <dbReference type="ARBA" id="ARBA00009045"/>
    </source>
</evidence>
<feature type="domain" description="Peptidase S54 rhomboid" evidence="8">
    <location>
        <begin position="2"/>
        <end position="141"/>
    </location>
</feature>
<feature type="transmembrane region" description="Helical" evidence="7">
    <location>
        <begin position="38"/>
        <end position="57"/>
    </location>
</feature>
<evidence type="ECO:0000256" key="7">
    <source>
        <dbReference type="SAM" id="Phobius"/>
    </source>
</evidence>
<dbReference type="AlphaFoldDB" id="A0A443IQ16"/>
<keyword evidence="5 7" id="KW-1133">Transmembrane helix</keyword>
<evidence type="ECO:0000256" key="4">
    <source>
        <dbReference type="ARBA" id="ARBA00022801"/>
    </source>
</evidence>
<evidence type="ECO:0000256" key="3">
    <source>
        <dbReference type="ARBA" id="ARBA00022692"/>
    </source>
</evidence>
<keyword evidence="4" id="KW-0378">Hydrolase</keyword>
<reference evidence="9 10" key="1">
    <citation type="submission" date="2019-01" db="EMBL/GenBank/DDBJ databases">
        <title>Sinorhodobacter populi sp. nov. isolated from the symptomatic bark tissue of Populus euramericana canker.</title>
        <authorList>
            <person name="Xu G."/>
        </authorList>
    </citation>
    <scope>NUCLEOTIDE SEQUENCE [LARGE SCALE GENOMIC DNA]</scope>
    <source>
        <strain evidence="9 10">2D-5</strain>
    </source>
</reference>
<evidence type="ECO:0000256" key="5">
    <source>
        <dbReference type="ARBA" id="ARBA00022989"/>
    </source>
</evidence>
<evidence type="ECO:0000256" key="1">
    <source>
        <dbReference type="ARBA" id="ARBA00004141"/>
    </source>
</evidence>
<evidence type="ECO:0000256" key="6">
    <source>
        <dbReference type="ARBA" id="ARBA00023136"/>
    </source>
</evidence>
<sequence length="148" mass="15776">MFLTYGFLHAGLSHLVFNLLTLISLGRPLVEELGQGRFLLLYLVAQLGGGAGYALLATQPAPMVGASGALFGLAGALVWMRLREGLREMSPTEALRDIAWPVALLIGMNVVMYVALDGQLAWETHLGGFLAGAAAMAVLWRRPEAGAR</sequence>
<dbReference type="Proteomes" id="UP000285710">
    <property type="component" value="Unassembled WGS sequence"/>
</dbReference>
<comment type="subcellular location">
    <subcellularLocation>
        <location evidence="1">Membrane</location>
        <topology evidence="1">Multi-pass membrane protein</topology>
    </subcellularLocation>
</comment>
<dbReference type="InterPro" id="IPR035952">
    <property type="entry name" value="Rhomboid-like_sf"/>
</dbReference>
<dbReference type="GO" id="GO:0006508">
    <property type="term" value="P:proteolysis"/>
    <property type="evidence" value="ECO:0007669"/>
    <property type="project" value="UniProtKB-KW"/>
</dbReference>
<organism evidence="9 10">
    <name type="scientific">Paenirhodobacter populi</name>
    <dbReference type="NCBI Taxonomy" id="2306993"/>
    <lineage>
        <taxon>Bacteria</taxon>
        <taxon>Pseudomonadati</taxon>
        <taxon>Pseudomonadota</taxon>
        <taxon>Alphaproteobacteria</taxon>
        <taxon>Rhodobacterales</taxon>
        <taxon>Rhodobacter group</taxon>
        <taxon>Paenirhodobacter</taxon>
    </lineage>
</organism>
<name>A0A443IQ16_9RHOB</name>
<dbReference type="InterPro" id="IPR022764">
    <property type="entry name" value="Peptidase_S54_rhomboid_dom"/>
</dbReference>
<dbReference type="SUPFAM" id="SSF144091">
    <property type="entry name" value="Rhomboid-like"/>
    <property type="match status" value="1"/>
</dbReference>
<protein>
    <submittedName>
        <fullName evidence="9">Rhomboid family intramembrane serine protease</fullName>
    </submittedName>
</protein>
<comment type="similarity">
    <text evidence="2">Belongs to the peptidase S54 family.</text>
</comment>
<evidence type="ECO:0000259" key="8">
    <source>
        <dbReference type="Pfam" id="PF01694"/>
    </source>
</evidence>
<proteinExistence type="inferred from homology"/>
<dbReference type="InterPro" id="IPR050925">
    <property type="entry name" value="Rhomboid_protease_S54"/>
</dbReference>
<keyword evidence="6 7" id="KW-0472">Membrane</keyword>
<feature type="transmembrane region" description="Helical" evidence="7">
    <location>
        <begin position="63"/>
        <end position="82"/>
    </location>
</feature>
<dbReference type="EMBL" id="SAUW01000018">
    <property type="protein sequence ID" value="RWR08182.1"/>
    <property type="molecule type" value="Genomic_DNA"/>
</dbReference>
<evidence type="ECO:0000313" key="10">
    <source>
        <dbReference type="Proteomes" id="UP000285710"/>
    </source>
</evidence>
<dbReference type="GO" id="GO:0016020">
    <property type="term" value="C:membrane"/>
    <property type="evidence" value="ECO:0007669"/>
    <property type="project" value="UniProtKB-SubCell"/>
</dbReference>
<evidence type="ECO:0000313" key="9">
    <source>
        <dbReference type="EMBL" id="RWR08182.1"/>
    </source>
</evidence>
<dbReference type="Pfam" id="PF01694">
    <property type="entry name" value="Rhomboid"/>
    <property type="match status" value="1"/>
</dbReference>
<feature type="transmembrane region" description="Helical" evidence="7">
    <location>
        <begin position="122"/>
        <end position="140"/>
    </location>
</feature>
<gene>
    <name evidence="9" type="ORF">D2T33_16075</name>
</gene>
<feature type="transmembrane region" description="Helical" evidence="7">
    <location>
        <begin position="6"/>
        <end position="26"/>
    </location>
</feature>